<keyword evidence="3" id="KW-1185">Reference proteome</keyword>
<evidence type="ECO:0000313" key="2">
    <source>
        <dbReference type="EMBL" id="GIG85501.1"/>
    </source>
</evidence>
<evidence type="ECO:0000256" key="1">
    <source>
        <dbReference type="SAM" id="MobiDB-lite"/>
    </source>
</evidence>
<proteinExistence type="predicted"/>
<dbReference type="EMBL" id="BONW01000001">
    <property type="protein sequence ID" value="GIG85501.1"/>
    <property type="molecule type" value="Genomic_DNA"/>
</dbReference>
<comment type="caution">
    <text evidence="2">The sequence shown here is derived from an EMBL/GenBank/DDBJ whole genome shotgun (WGS) entry which is preliminary data.</text>
</comment>
<gene>
    <name evidence="2" type="ORF">Pen02_04370</name>
</gene>
<feature type="region of interest" description="Disordered" evidence="1">
    <location>
        <begin position="73"/>
        <end position="123"/>
    </location>
</feature>
<sequence>MSAVARIGYNDLVEKVSRRRLRSASVQLGALTALAVTLSGCNQVGDDDCDSRSSTPRPRSLALAAYAPAVAGTGSAGATTAGATTAGVTTTGASTTTGGGPTGAADVLPEQGGFGTHLASCGG</sequence>
<protein>
    <submittedName>
        <fullName evidence="2">Uncharacterized protein</fullName>
    </submittedName>
</protein>
<evidence type="ECO:0000313" key="3">
    <source>
        <dbReference type="Proteomes" id="UP000646749"/>
    </source>
</evidence>
<organism evidence="2 3">
    <name type="scientific">Plantactinospora endophytica</name>
    <dbReference type="NCBI Taxonomy" id="673535"/>
    <lineage>
        <taxon>Bacteria</taxon>
        <taxon>Bacillati</taxon>
        <taxon>Actinomycetota</taxon>
        <taxon>Actinomycetes</taxon>
        <taxon>Micromonosporales</taxon>
        <taxon>Micromonosporaceae</taxon>
        <taxon>Plantactinospora</taxon>
    </lineage>
</organism>
<feature type="compositionally biased region" description="Low complexity" evidence="1">
    <location>
        <begin position="73"/>
        <end position="96"/>
    </location>
</feature>
<accession>A0ABQ4DTV2</accession>
<reference evidence="2 3" key="1">
    <citation type="submission" date="2021-01" db="EMBL/GenBank/DDBJ databases">
        <title>Whole genome shotgun sequence of Plantactinospora endophytica NBRC 110450.</title>
        <authorList>
            <person name="Komaki H."/>
            <person name="Tamura T."/>
        </authorList>
    </citation>
    <scope>NUCLEOTIDE SEQUENCE [LARGE SCALE GENOMIC DNA]</scope>
    <source>
        <strain evidence="2 3">NBRC 110450</strain>
    </source>
</reference>
<name>A0ABQ4DTV2_9ACTN</name>
<dbReference type="Proteomes" id="UP000646749">
    <property type="component" value="Unassembled WGS sequence"/>
</dbReference>